<keyword evidence="1" id="KW-1133">Transmembrane helix</keyword>
<proteinExistence type="predicted"/>
<name>A0A2P2CD22_9ZZZZ</name>
<evidence type="ECO:0000313" key="2">
    <source>
        <dbReference type="EMBL" id="CUR59896.1"/>
    </source>
</evidence>
<gene>
    <name evidence="2" type="ORF">NOCA2690019</name>
</gene>
<dbReference type="AlphaFoldDB" id="A0A2P2CD22"/>
<feature type="transmembrane region" description="Helical" evidence="1">
    <location>
        <begin position="28"/>
        <end position="49"/>
    </location>
</feature>
<protein>
    <submittedName>
        <fullName evidence="2">Uncharacterized protein</fullName>
    </submittedName>
</protein>
<dbReference type="EMBL" id="CZKA01000066">
    <property type="protein sequence ID" value="CUR59896.1"/>
    <property type="molecule type" value="Genomic_DNA"/>
</dbReference>
<keyword evidence="1" id="KW-0812">Transmembrane</keyword>
<feature type="transmembrane region" description="Helical" evidence="1">
    <location>
        <begin position="110"/>
        <end position="130"/>
    </location>
</feature>
<keyword evidence="1" id="KW-0472">Membrane</keyword>
<organism evidence="2">
    <name type="scientific">metagenome</name>
    <dbReference type="NCBI Taxonomy" id="256318"/>
    <lineage>
        <taxon>unclassified sequences</taxon>
        <taxon>metagenomes</taxon>
    </lineage>
</organism>
<feature type="transmembrane region" description="Helical" evidence="1">
    <location>
        <begin position="166"/>
        <end position="188"/>
    </location>
</feature>
<feature type="transmembrane region" description="Helical" evidence="1">
    <location>
        <begin position="80"/>
        <end position="98"/>
    </location>
</feature>
<feature type="transmembrane region" description="Helical" evidence="1">
    <location>
        <begin position="137"/>
        <end position="160"/>
    </location>
</feature>
<accession>A0A2P2CD22</accession>
<evidence type="ECO:0000256" key="1">
    <source>
        <dbReference type="SAM" id="Phobius"/>
    </source>
</evidence>
<feature type="transmembrane region" description="Helical" evidence="1">
    <location>
        <begin position="55"/>
        <end position="73"/>
    </location>
</feature>
<sequence length="200" mass="20470">MKENTMTQLSPSPTAAVQPSKAASVARWMVSFVGFPLGGLIALIVSGPVDSVPSAVAGGLLTGAVLGAFQAWAMRSERRLAWILATAIGLATGLAFGSATVDFGTDLGDLVLQGAITGLAVGLAQAAVLLRRTGPIALIWPVYVTGVWALGWAISTSIGIQVEDQFTVFGAAGAITVALLTSVLPVLLHTRFATTEKSHS</sequence>
<reference evidence="2" key="1">
    <citation type="submission" date="2015-08" db="EMBL/GenBank/DDBJ databases">
        <authorList>
            <person name="Babu N.S."/>
            <person name="Beckwith C.J."/>
            <person name="Beseler K.G."/>
            <person name="Brison A."/>
            <person name="Carone J.V."/>
            <person name="Caskin T.P."/>
            <person name="Diamond M."/>
            <person name="Durham M.E."/>
            <person name="Foxe J.M."/>
            <person name="Go M."/>
            <person name="Henderson B.A."/>
            <person name="Jones I.B."/>
            <person name="McGettigan J.A."/>
            <person name="Micheletti S.J."/>
            <person name="Nasrallah M.E."/>
            <person name="Ortiz D."/>
            <person name="Piller C.R."/>
            <person name="Privatt S.R."/>
            <person name="Schneider S.L."/>
            <person name="Sharp S."/>
            <person name="Smith T.C."/>
            <person name="Stanton J.D."/>
            <person name="Ullery H.E."/>
            <person name="Wilson R.J."/>
            <person name="Serrano M.G."/>
            <person name="Buck G."/>
            <person name="Lee V."/>
            <person name="Wang Y."/>
            <person name="Carvalho R."/>
            <person name="Voegtly L."/>
            <person name="Shi R."/>
            <person name="Duckworth R."/>
            <person name="Johnson A."/>
            <person name="Loviza R."/>
            <person name="Walstead R."/>
            <person name="Shah Z."/>
            <person name="Kiflezghi M."/>
            <person name="Wade K."/>
            <person name="Ball S.L."/>
            <person name="Bradley K.W."/>
            <person name="Asai D.J."/>
            <person name="Bowman C.A."/>
            <person name="Russell D.A."/>
            <person name="Pope W.H."/>
            <person name="Jacobs-Sera D."/>
            <person name="Hendrix R.W."/>
            <person name="Hatfull G.F."/>
        </authorList>
    </citation>
    <scope>NUCLEOTIDE SEQUENCE</scope>
</reference>